<dbReference type="InterPro" id="IPR008995">
    <property type="entry name" value="Mo/tungstate-bd_C_term_dom"/>
</dbReference>
<dbReference type="PANTHER" id="PTHR43875:SF15">
    <property type="entry name" value="TREHALOSE IMPORT ATP-BINDING PROTEIN SUGC"/>
    <property type="match status" value="1"/>
</dbReference>
<keyword evidence="4" id="KW-1003">Cell membrane</keyword>
<dbReference type="FunFam" id="3.40.50.300:FF:000042">
    <property type="entry name" value="Maltose/maltodextrin ABC transporter, ATP-binding protein"/>
    <property type="match status" value="1"/>
</dbReference>
<dbReference type="InterPro" id="IPR047641">
    <property type="entry name" value="ABC_transpr_MalK/UgpC-like"/>
</dbReference>
<dbReference type="GO" id="GO:0016887">
    <property type="term" value="F:ATP hydrolysis activity"/>
    <property type="evidence" value="ECO:0007669"/>
    <property type="project" value="InterPro"/>
</dbReference>
<evidence type="ECO:0000256" key="5">
    <source>
        <dbReference type="ARBA" id="ARBA00022741"/>
    </source>
</evidence>
<dbReference type="AlphaFoldDB" id="A0A6P1YSI3"/>
<evidence type="ECO:0000256" key="7">
    <source>
        <dbReference type="ARBA" id="ARBA00022967"/>
    </source>
</evidence>
<dbReference type="SUPFAM" id="SSF52540">
    <property type="entry name" value="P-loop containing nucleoside triphosphate hydrolases"/>
    <property type="match status" value="1"/>
</dbReference>
<dbReference type="SMART" id="SM00382">
    <property type="entry name" value="AAA"/>
    <property type="match status" value="1"/>
</dbReference>
<dbReference type="EMBL" id="CP048630">
    <property type="protein sequence ID" value="QIB35995.1"/>
    <property type="molecule type" value="Genomic_DNA"/>
</dbReference>
<name>A0A6P1YSI3_9HYPH</name>
<dbReference type="InterPro" id="IPR015855">
    <property type="entry name" value="ABC_transpr_MalK-like"/>
</dbReference>
<dbReference type="CDD" id="cd03301">
    <property type="entry name" value="ABC_MalK_N"/>
    <property type="match status" value="1"/>
</dbReference>
<keyword evidence="8" id="KW-0472">Membrane</keyword>
<evidence type="ECO:0000256" key="3">
    <source>
        <dbReference type="ARBA" id="ARBA00022448"/>
    </source>
</evidence>
<keyword evidence="5" id="KW-0547">Nucleotide-binding</keyword>
<dbReference type="GO" id="GO:0005524">
    <property type="term" value="F:ATP binding"/>
    <property type="evidence" value="ECO:0007669"/>
    <property type="project" value="UniProtKB-KW"/>
</dbReference>
<organism evidence="10 11">
    <name type="scientific">Ancylobacter pratisalsi</name>
    <dbReference type="NCBI Taxonomy" id="1745854"/>
    <lineage>
        <taxon>Bacteria</taxon>
        <taxon>Pseudomonadati</taxon>
        <taxon>Pseudomonadota</taxon>
        <taxon>Alphaproteobacteria</taxon>
        <taxon>Hyphomicrobiales</taxon>
        <taxon>Xanthobacteraceae</taxon>
        <taxon>Ancylobacter</taxon>
    </lineage>
</organism>
<reference evidence="10 11" key="1">
    <citation type="submission" date="2020-02" db="EMBL/GenBank/DDBJ databases">
        <authorList>
            <person name="Li G."/>
        </authorList>
    </citation>
    <scope>NUCLEOTIDE SEQUENCE [LARGE SCALE GENOMIC DNA]</scope>
    <source>
        <strain evidence="10 11">DSM 102029</strain>
    </source>
</reference>
<dbReference type="Gene3D" id="2.40.50.100">
    <property type="match status" value="1"/>
</dbReference>
<proteinExistence type="inferred from homology"/>
<sequence length="370" mass="40343">MAEIRVDHLHKAFSEFVAVRDSSFTVEDGEFLALLGPSGCGKTTTLRMIAGLELPTSGTIHLGGEDVTFRRASERDIAFVFQLFALYPHMNVRKNIAFPLLSQGVPRSEIKRRVEETAKLLQIDHILDKSVSGLAGGDRQRVALGRAIVRRPKCFLMDEPLGTLDAEFRDVMVRELRELHNRIGATTVYVTHDQIEAMAMADKIAVMNHGVIEQFDTPQEIYNRPASMYVADFIGSPPMNFIRFNAGLAKGASSARIGEADVTMPELRADVMPGELALGVRPEHVRFSDASPLRGAIYGSEYLGTTQIVIIKTAGGTVRARLPAEQSYRIGDTVGLVFASERLSLFECGSGSVVPSALHEGVGIGGNHHG</sequence>
<evidence type="ECO:0000313" key="10">
    <source>
        <dbReference type="EMBL" id="QIB35995.1"/>
    </source>
</evidence>
<feature type="domain" description="ABC transporter" evidence="9">
    <location>
        <begin position="4"/>
        <end position="234"/>
    </location>
</feature>
<gene>
    <name evidence="10" type="ORF">G3A50_21495</name>
</gene>
<evidence type="ECO:0000256" key="2">
    <source>
        <dbReference type="ARBA" id="ARBA00005417"/>
    </source>
</evidence>
<evidence type="ECO:0000256" key="6">
    <source>
        <dbReference type="ARBA" id="ARBA00022840"/>
    </source>
</evidence>
<dbReference type="PROSITE" id="PS00211">
    <property type="entry name" value="ABC_TRANSPORTER_1"/>
    <property type="match status" value="1"/>
</dbReference>
<dbReference type="InterPro" id="IPR003439">
    <property type="entry name" value="ABC_transporter-like_ATP-bd"/>
</dbReference>
<dbReference type="Pfam" id="PF08402">
    <property type="entry name" value="TOBE_2"/>
    <property type="match status" value="1"/>
</dbReference>
<dbReference type="SUPFAM" id="SSF50331">
    <property type="entry name" value="MOP-like"/>
    <property type="match status" value="1"/>
</dbReference>
<evidence type="ECO:0000256" key="1">
    <source>
        <dbReference type="ARBA" id="ARBA00004417"/>
    </source>
</evidence>
<evidence type="ECO:0000259" key="9">
    <source>
        <dbReference type="PROSITE" id="PS50893"/>
    </source>
</evidence>
<dbReference type="InterPro" id="IPR012340">
    <property type="entry name" value="NA-bd_OB-fold"/>
</dbReference>
<keyword evidence="7" id="KW-1278">Translocase</keyword>
<evidence type="ECO:0000256" key="8">
    <source>
        <dbReference type="ARBA" id="ARBA00023136"/>
    </source>
</evidence>
<dbReference type="InterPro" id="IPR013611">
    <property type="entry name" value="Transp-assoc_OB_typ2"/>
</dbReference>
<dbReference type="Pfam" id="PF00005">
    <property type="entry name" value="ABC_tran"/>
    <property type="match status" value="1"/>
</dbReference>
<protein>
    <submittedName>
        <fullName evidence="10">ABC transporter ATP-binding protein</fullName>
    </submittedName>
</protein>
<dbReference type="KEGG" id="apra:G3A50_21495"/>
<dbReference type="InterPro" id="IPR003593">
    <property type="entry name" value="AAA+_ATPase"/>
</dbReference>
<dbReference type="GO" id="GO:0140359">
    <property type="term" value="F:ABC-type transporter activity"/>
    <property type="evidence" value="ECO:0007669"/>
    <property type="project" value="InterPro"/>
</dbReference>
<dbReference type="Gene3D" id="2.40.50.140">
    <property type="entry name" value="Nucleic acid-binding proteins"/>
    <property type="match status" value="1"/>
</dbReference>
<evidence type="ECO:0000313" key="11">
    <source>
        <dbReference type="Proteomes" id="UP000464751"/>
    </source>
</evidence>
<dbReference type="Proteomes" id="UP000464751">
    <property type="component" value="Chromosome"/>
</dbReference>
<dbReference type="Gene3D" id="3.40.50.300">
    <property type="entry name" value="P-loop containing nucleotide triphosphate hydrolases"/>
    <property type="match status" value="1"/>
</dbReference>
<keyword evidence="6 10" id="KW-0067">ATP-binding</keyword>
<comment type="subcellular location">
    <subcellularLocation>
        <location evidence="1">Cell inner membrane</location>
        <topology evidence="1">Peripheral membrane protein</topology>
    </subcellularLocation>
</comment>
<comment type="similarity">
    <text evidence="2">Belongs to the ABC transporter superfamily.</text>
</comment>
<dbReference type="InterPro" id="IPR027417">
    <property type="entry name" value="P-loop_NTPase"/>
</dbReference>
<dbReference type="PANTHER" id="PTHR43875">
    <property type="entry name" value="MALTODEXTRIN IMPORT ATP-BINDING PROTEIN MSMX"/>
    <property type="match status" value="1"/>
</dbReference>
<accession>A0A6P1YSI3</accession>
<keyword evidence="3" id="KW-0813">Transport</keyword>
<dbReference type="RefSeq" id="WP_163077134.1">
    <property type="nucleotide sequence ID" value="NZ_CP048630.1"/>
</dbReference>
<keyword evidence="11" id="KW-1185">Reference proteome</keyword>
<dbReference type="GO" id="GO:0055052">
    <property type="term" value="C:ATP-binding cassette (ABC) transporter complex, substrate-binding subunit-containing"/>
    <property type="evidence" value="ECO:0007669"/>
    <property type="project" value="TreeGrafter"/>
</dbReference>
<dbReference type="PROSITE" id="PS50893">
    <property type="entry name" value="ABC_TRANSPORTER_2"/>
    <property type="match status" value="1"/>
</dbReference>
<evidence type="ECO:0000256" key="4">
    <source>
        <dbReference type="ARBA" id="ARBA00022475"/>
    </source>
</evidence>
<dbReference type="GO" id="GO:0008643">
    <property type="term" value="P:carbohydrate transport"/>
    <property type="evidence" value="ECO:0007669"/>
    <property type="project" value="InterPro"/>
</dbReference>
<dbReference type="InterPro" id="IPR017871">
    <property type="entry name" value="ABC_transporter-like_CS"/>
</dbReference>